<organism evidence="2 3">
    <name type="scientific">Runella rosea</name>
    <dbReference type="NCBI Taxonomy" id="2259595"/>
    <lineage>
        <taxon>Bacteria</taxon>
        <taxon>Pseudomonadati</taxon>
        <taxon>Bacteroidota</taxon>
        <taxon>Cytophagia</taxon>
        <taxon>Cytophagales</taxon>
        <taxon>Spirosomataceae</taxon>
        <taxon>Runella</taxon>
    </lineage>
</organism>
<evidence type="ECO:0000313" key="2">
    <source>
        <dbReference type="EMBL" id="AXE17861.1"/>
    </source>
</evidence>
<dbReference type="AlphaFoldDB" id="A0A344TGU0"/>
<dbReference type="EMBL" id="CP030850">
    <property type="protein sequence ID" value="AXE17861.1"/>
    <property type="molecule type" value="Genomic_DNA"/>
</dbReference>
<feature type="coiled-coil region" evidence="1">
    <location>
        <begin position="75"/>
        <end position="102"/>
    </location>
</feature>
<dbReference type="RefSeq" id="WP_114066646.1">
    <property type="nucleotide sequence ID" value="NZ_CP030850.1"/>
</dbReference>
<reference evidence="2 3" key="1">
    <citation type="submission" date="2018-07" db="EMBL/GenBank/DDBJ databases">
        <title>Genome sequencing of Runella.</title>
        <authorList>
            <person name="Baek M.-G."/>
            <person name="Yi H."/>
        </authorList>
    </citation>
    <scope>NUCLEOTIDE SEQUENCE [LARGE SCALE GENOMIC DNA]</scope>
    <source>
        <strain evidence="2 3">HYN0085</strain>
    </source>
</reference>
<keyword evidence="1" id="KW-0175">Coiled coil</keyword>
<dbReference type="OrthoDB" id="953516at2"/>
<evidence type="ECO:0000313" key="3">
    <source>
        <dbReference type="Proteomes" id="UP000251993"/>
    </source>
</evidence>
<name>A0A344TGU0_9BACT</name>
<proteinExistence type="predicted"/>
<protein>
    <submittedName>
        <fullName evidence="2">Uncharacterized protein</fullName>
    </submittedName>
</protein>
<dbReference type="Proteomes" id="UP000251993">
    <property type="component" value="Chromosome"/>
</dbReference>
<keyword evidence="3" id="KW-1185">Reference proteome</keyword>
<dbReference type="KEGG" id="run:DR864_09005"/>
<accession>A0A344TGU0</accession>
<evidence type="ECO:0000256" key="1">
    <source>
        <dbReference type="SAM" id="Coils"/>
    </source>
</evidence>
<sequence length="147" mass="16691">MNEYQNNGRALQLEGLENARNKVTLGFKCDGGTKIQLAHEANQNGMTLSEYVETVISLRHEKAVSAPVTKSQYTYSEWESKLNNARKQAEVLQKRLDFYEGNPILNRLFLVYEGQSITYADAQGQKQLIEITHPADVFTVLIHSFKP</sequence>
<gene>
    <name evidence="2" type="ORF">DR864_09005</name>
</gene>